<dbReference type="Pfam" id="PF13649">
    <property type="entry name" value="Methyltransf_25"/>
    <property type="match status" value="1"/>
</dbReference>
<evidence type="ECO:0000256" key="3">
    <source>
        <dbReference type="SAM" id="MobiDB-lite"/>
    </source>
</evidence>
<dbReference type="InterPro" id="IPR029063">
    <property type="entry name" value="SAM-dependent_MTases_sf"/>
</dbReference>
<proteinExistence type="predicted"/>
<evidence type="ECO:0000256" key="2">
    <source>
        <dbReference type="ARBA" id="ARBA00022679"/>
    </source>
</evidence>
<dbReference type="PANTHER" id="PTHR43861:SF1">
    <property type="entry name" value="TRANS-ACONITATE 2-METHYLTRANSFERASE"/>
    <property type="match status" value="1"/>
</dbReference>
<dbReference type="Proteomes" id="UP000657574">
    <property type="component" value="Unassembled WGS sequence"/>
</dbReference>
<dbReference type="SUPFAM" id="SSF53335">
    <property type="entry name" value="S-adenosyl-L-methionine-dependent methyltransferases"/>
    <property type="match status" value="1"/>
</dbReference>
<protein>
    <submittedName>
        <fullName evidence="5">Methyltransferase</fullName>
    </submittedName>
</protein>
<keyword evidence="1 5" id="KW-0489">Methyltransferase</keyword>
<reference evidence="5" key="2">
    <citation type="submission" date="2020-09" db="EMBL/GenBank/DDBJ databases">
        <authorList>
            <person name="Sun Q."/>
            <person name="Ohkuma M."/>
        </authorList>
    </citation>
    <scope>NUCLEOTIDE SEQUENCE</scope>
    <source>
        <strain evidence="5">JCM 3086</strain>
    </source>
</reference>
<dbReference type="PANTHER" id="PTHR43861">
    <property type="entry name" value="TRANS-ACONITATE 2-METHYLTRANSFERASE-RELATED"/>
    <property type="match status" value="1"/>
</dbReference>
<evidence type="ECO:0000313" key="6">
    <source>
        <dbReference type="Proteomes" id="UP000657574"/>
    </source>
</evidence>
<dbReference type="AlphaFoldDB" id="A0A917NRG8"/>
<accession>A0A917NRG8</accession>
<sequence>MTDATTDFLRTTSTSYDTIAKEYTALHPDGLAHHPLDRNLINIFAELVTANSTAPVADLGSGPGYIAARLHALGVPVFGIDVSPGMAALAREAHPELRFHVGSMTDLDLPDETLGGILALYSTIHLPEDHLPTAFAEFHRTLVPGGHVLLAFQTADEDGHRHLAERFGHEIGLDYYFRTPETIAAHLRKAGLEPYTRIRRDPRGEETIPRAFVLAQKPEQGPAQDSGQDPAPAQGPAEQP</sequence>
<dbReference type="EMBL" id="BMQA01000009">
    <property type="protein sequence ID" value="GGJ20976.1"/>
    <property type="molecule type" value="Genomic_DNA"/>
</dbReference>
<dbReference type="GO" id="GO:0032259">
    <property type="term" value="P:methylation"/>
    <property type="evidence" value="ECO:0007669"/>
    <property type="project" value="UniProtKB-KW"/>
</dbReference>
<evidence type="ECO:0000256" key="1">
    <source>
        <dbReference type="ARBA" id="ARBA00022603"/>
    </source>
</evidence>
<dbReference type="GO" id="GO:0008168">
    <property type="term" value="F:methyltransferase activity"/>
    <property type="evidence" value="ECO:0007669"/>
    <property type="project" value="UniProtKB-KW"/>
</dbReference>
<dbReference type="Gene3D" id="3.40.50.150">
    <property type="entry name" value="Vaccinia Virus protein VP39"/>
    <property type="match status" value="1"/>
</dbReference>
<comment type="caution">
    <text evidence="5">The sequence shown here is derived from an EMBL/GenBank/DDBJ whole genome shotgun (WGS) entry which is preliminary data.</text>
</comment>
<organism evidence="5 6">
    <name type="scientific">Streptomyces brasiliensis</name>
    <dbReference type="NCBI Taxonomy" id="1954"/>
    <lineage>
        <taxon>Bacteria</taxon>
        <taxon>Bacillati</taxon>
        <taxon>Actinomycetota</taxon>
        <taxon>Actinomycetes</taxon>
        <taxon>Kitasatosporales</taxon>
        <taxon>Streptomycetaceae</taxon>
        <taxon>Streptomyces</taxon>
    </lineage>
</organism>
<evidence type="ECO:0000313" key="5">
    <source>
        <dbReference type="EMBL" id="GGJ20976.1"/>
    </source>
</evidence>
<name>A0A917NRG8_9ACTN</name>
<feature type="region of interest" description="Disordered" evidence="3">
    <location>
        <begin position="198"/>
        <end position="240"/>
    </location>
</feature>
<dbReference type="CDD" id="cd02440">
    <property type="entry name" value="AdoMet_MTases"/>
    <property type="match status" value="1"/>
</dbReference>
<feature type="compositionally biased region" description="Basic and acidic residues" evidence="3">
    <location>
        <begin position="198"/>
        <end position="208"/>
    </location>
</feature>
<dbReference type="InterPro" id="IPR041698">
    <property type="entry name" value="Methyltransf_25"/>
</dbReference>
<keyword evidence="2" id="KW-0808">Transferase</keyword>
<reference evidence="5" key="1">
    <citation type="journal article" date="2014" name="Int. J. Syst. Evol. Microbiol.">
        <title>Complete genome sequence of Corynebacterium casei LMG S-19264T (=DSM 44701T), isolated from a smear-ripened cheese.</title>
        <authorList>
            <consortium name="US DOE Joint Genome Institute (JGI-PGF)"/>
            <person name="Walter F."/>
            <person name="Albersmeier A."/>
            <person name="Kalinowski J."/>
            <person name="Ruckert C."/>
        </authorList>
    </citation>
    <scope>NUCLEOTIDE SEQUENCE</scope>
    <source>
        <strain evidence="5">JCM 3086</strain>
    </source>
</reference>
<gene>
    <name evidence="5" type="ORF">GCM10010121_034960</name>
</gene>
<dbReference type="RefSeq" id="WP_189312083.1">
    <property type="nucleotide sequence ID" value="NZ_BMQA01000009.1"/>
</dbReference>
<keyword evidence="6" id="KW-1185">Reference proteome</keyword>
<feature type="domain" description="Methyltransferase" evidence="4">
    <location>
        <begin position="56"/>
        <end position="146"/>
    </location>
</feature>
<evidence type="ECO:0000259" key="4">
    <source>
        <dbReference type="Pfam" id="PF13649"/>
    </source>
</evidence>
<dbReference type="GO" id="GO:0017000">
    <property type="term" value="P:antibiotic biosynthetic process"/>
    <property type="evidence" value="ECO:0007669"/>
    <property type="project" value="UniProtKB-ARBA"/>
</dbReference>